<dbReference type="EMBL" id="BSXT01000003">
    <property type="protein sequence ID" value="GMF14476.1"/>
    <property type="molecule type" value="Genomic_DNA"/>
</dbReference>
<proteinExistence type="predicted"/>
<organism evidence="2 3">
    <name type="scientific">Phytophthora fragariaefolia</name>
    <dbReference type="NCBI Taxonomy" id="1490495"/>
    <lineage>
        <taxon>Eukaryota</taxon>
        <taxon>Sar</taxon>
        <taxon>Stramenopiles</taxon>
        <taxon>Oomycota</taxon>
        <taxon>Peronosporomycetes</taxon>
        <taxon>Peronosporales</taxon>
        <taxon>Peronosporaceae</taxon>
        <taxon>Phytophthora</taxon>
    </lineage>
</organism>
<name>A0A9W6TJA9_9STRA</name>
<evidence type="ECO:0000313" key="2">
    <source>
        <dbReference type="EMBL" id="GMF14476.1"/>
    </source>
</evidence>
<evidence type="ECO:0000256" key="1">
    <source>
        <dbReference type="SAM" id="MobiDB-lite"/>
    </source>
</evidence>
<gene>
    <name evidence="2" type="ORF">Pfra01_000006500</name>
</gene>
<accession>A0A9W6TJA9</accession>
<protein>
    <submittedName>
        <fullName evidence="2">Unnamed protein product</fullName>
    </submittedName>
</protein>
<sequence>MPRGRRSKKTVSKRYWALDKVEPNAPTSIDVLFEWLKLPGNYQRWRAKNKQPVCDEIVGYMVKRGITHRGDKQVWAKLVKLENSFETATNWLLAKGHHAAFQLGEAHHDVRKQVKKLCRYYDELLPVFQQGIPASAARSESSSKTVSNADASQDKIFRSNQSKSSNETDVMVELCSQSPRLSRLLPDPESQINAPGGTQSQTYDLSLQKLQLESKKSQLRADEICNMALNRKKMLDAGIGLEEVDRVLPLK</sequence>
<reference evidence="2" key="1">
    <citation type="submission" date="2023-04" db="EMBL/GenBank/DDBJ databases">
        <title>Phytophthora fragariaefolia NBRC 109709.</title>
        <authorList>
            <person name="Ichikawa N."/>
            <person name="Sato H."/>
            <person name="Tonouchi N."/>
        </authorList>
    </citation>
    <scope>NUCLEOTIDE SEQUENCE</scope>
    <source>
        <strain evidence="2">NBRC 109709</strain>
    </source>
</reference>
<dbReference type="PANTHER" id="PTHR33324:SF2">
    <property type="entry name" value="MYB_SANT-LIKE DNA-BINDING DOMAIN-CONTAINING PROTEIN"/>
    <property type="match status" value="1"/>
</dbReference>
<feature type="compositionally biased region" description="Polar residues" evidence="1">
    <location>
        <begin position="138"/>
        <end position="151"/>
    </location>
</feature>
<feature type="region of interest" description="Disordered" evidence="1">
    <location>
        <begin position="136"/>
        <end position="170"/>
    </location>
</feature>
<dbReference type="OrthoDB" id="96345at2759"/>
<feature type="compositionally biased region" description="Polar residues" evidence="1">
    <location>
        <begin position="158"/>
        <end position="168"/>
    </location>
</feature>
<dbReference type="Proteomes" id="UP001165121">
    <property type="component" value="Unassembled WGS sequence"/>
</dbReference>
<dbReference type="AlphaFoldDB" id="A0A9W6TJA9"/>
<keyword evidence="3" id="KW-1185">Reference proteome</keyword>
<dbReference type="PANTHER" id="PTHR33324">
    <property type="entry name" value="EXPRESSED PROTEIN"/>
    <property type="match status" value="1"/>
</dbReference>
<evidence type="ECO:0000313" key="3">
    <source>
        <dbReference type="Proteomes" id="UP001165121"/>
    </source>
</evidence>
<comment type="caution">
    <text evidence="2">The sequence shown here is derived from an EMBL/GenBank/DDBJ whole genome shotgun (WGS) entry which is preliminary data.</text>
</comment>